<comment type="caution">
    <text evidence="5">The sequence shown here is derived from an EMBL/GenBank/DDBJ whole genome shotgun (WGS) entry which is preliminary data.</text>
</comment>
<evidence type="ECO:0000256" key="1">
    <source>
        <dbReference type="ARBA" id="ARBA00023242"/>
    </source>
</evidence>
<sequence length="299" mass="33427">MRIRKHAKLSPLLYTSSSLPHLQTTICQLNQSPWDVVTFSPEEYSPPTTTPPPPLYHQVEEQDSYLVNGSLCDSIGALEREMKEYDTPKWGDSNGDVVVEATGGGYVDINMEDPPLEKGENLVEHKENFCSKIDSKGWQCHRIAKSGHSFCEYHLLSRLNKNNNGSNNLARENSLVESDKSTENRGRGRPKKASASNNPNDYYYYSGFGPRWGGKRRGGQLSSTSSTNNNNSNSKYSNNDNGSHFETSNVEGGELLGSTRIEYGELDYMVEEDDEEEDGGSLKKRARKPVKARSLKSLM</sequence>
<dbReference type="InterPro" id="IPR014977">
    <property type="entry name" value="WRC_dom"/>
</dbReference>
<evidence type="ECO:0000313" key="6">
    <source>
        <dbReference type="Proteomes" id="UP001454036"/>
    </source>
</evidence>
<feature type="compositionally biased region" description="Low complexity" evidence="3">
    <location>
        <begin position="222"/>
        <end position="242"/>
    </location>
</feature>
<feature type="compositionally biased region" description="Acidic residues" evidence="3">
    <location>
        <begin position="270"/>
        <end position="279"/>
    </location>
</feature>
<name>A0AAV3R5Q3_LITER</name>
<protein>
    <recommendedName>
        <fullName evidence="4">WRC domain-containing protein</fullName>
    </recommendedName>
</protein>
<feature type="compositionally biased region" description="Basic residues" evidence="3">
    <location>
        <begin position="282"/>
        <end position="299"/>
    </location>
</feature>
<proteinExistence type="predicted"/>
<evidence type="ECO:0000259" key="4">
    <source>
        <dbReference type="PROSITE" id="PS51667"/>
    </source>
</evidence>
<dbReference type="AlphaFoldDB" id="A0AAV3R5Q3"/>
<evidence type="ECO:0000256" key="3">
    <source>
        <dbReference type="SAM" id="MobiDB-lite"/>
    </source>
</evidence>
<comment type="caution">
    <text evidence="2">Lacks conserved residue(s) required for the propagation of feature annotation.</text>
</comment>
<accession>A0AAV3R5Q3</accession>
<feature type="region of interest" description="Disordered" evidence="3">
    <location>
        <begin position="215"/>
        <end position="253"/>
    </location>
</feature>
<dbReference type="PROSITE" id="PS51667">
    <property type="entry name" value="WRC"/>
    <property type="match status" value="1"/>
</dbReference>
<dbReference type="Pfam" id="PF08879">
    <property type="entry name" value="WRC"/>
    <property type="match status" value="1"/>
</dbReference>
<feature type="region of interest" description="Disordered" evidence="3">
    <location>
        <begin position="162"/>
        <end position="200"/>
    </location>
</feature>
<dbReference type="PANTHER" id="PTHR34680:SF3">
    <property type="entry name" value="EXPRESSED PROTEIN"/>
    <property type="match status" value="1"/>
</dbReference>
<feature type="compositionally biased region" description="Basic and acidic residues" evidence="3">
    <location>
        <begin position="177"/>
        <end position="186"/>
    </location>
</feature>
<dbReference type="Proteomes" id="UP001454036">
    <property type="component" value="Unassembled WGS sequence"/>
</dbReference>
<feature type="region of interest" description="Disordered" evidence="3">
    <location>
        <begin position="270"/>
        <end position="299"/>
    </location>
</feature>
<dbReference type="PANTHER" id="PTHR34680">
    <property type="entry name" value="EXPRESSED PROTEIN"/>
    <property type="match status" value="1"/>
</dbReference>
<evidence type="ECO:0000313" key="5">
    <source>
        <dbReference type="EMBL" id="GAA0170593.1"/>
    </source>
</evidence>
<reference evidence="5 6" key="1">
    <citation type="submission" date="2024-01" db="EMBL/GenBank/DDBJ databases">
        <title>The complete chloroplast genome sequence of Lithospermum erythrorhizon: insights into the phylogenetic relationship among Boraginaceae species and the maternal lineages of purple gromwells.</title>
        <authorList>
            <person name="Okada T."/>
            <person name="Watanabe K."/>
        </authorList>
    </citation>
    <scope>NUCLEOTIDE SEQUENCE [LARGE SCALE GENOMIC DNA]</scope>
</reference>
<feature type="domain" description="WRC" evidence="4">
    <location>
        <begin position="124"/>
        <end position="168"/>
    </location>
</feature>
<keyword evidence="6" id="KW-1185">Reference proteome</keyword>
<organism evidence="5 6">
    <name type="scientific">Lithospermum erythrorhizon</name>
    <name type="common">Purple gromwell</name>
    <name type="synonym">Lithospermum officinale var. erythrorhizon</name>
    <dbReference type="NCBI Taxonomy" id="34254"/>
    <lineage>
        <taxon>Eukaryota</taxon>
        <taxon>Viridiplantae</taxon>
        <taxon>Streptophyta</taxon>
        <taxon>Embryophyta</taxon>
        <taxon>Tracheophyta</taxon>
        <taxon>Spermatophyta</taxon>
        <taxon>Magnoliopsida</taxon>
        <taxon>eudicotyledons</taxon>
        <taxon>Gunneridae</taxon>
        <taxon>Pentapetalae</taxon>
        <taxon>asterids</taxon>
        <taxon>lamiids</taxon>
        <taxon>Boraginales</taxon>
        <taxon>Boraginaceae</taxon>
        <taxon>Boraginoideae</taxon>
        <taxon>Lithospermeae</taxon>
        <taxon>Lithospermum</taxon>
    </lineage>
</organism>
<keyword evidence="1" id="KW-0539">Nucleus</keyword>
<gene>
    <name evidence="5" type="ORF">LIER_24818</name>
</gene>
<evidence type="ECO:0000256" key="2">
    <source>
        <dbReference type="PROSITE-ProRule" id="PRU01002"/>
    </source>
</evidence>
<dbReference type="EMBL" id="BAABME010007311">
    <property type="protein sequence ID" value="GAA0170593.1"/>
    <property type="molecule type" value="Genomic_DNA"/>
</dbReference>